<dbReference type="AlphaFoldDB" id="A0A853EFD6"/>
<dbReference type="EMBL" id="JABUPJ010000244">
    <property type="protein sequence ID" value="NYQ42411.1"/>
    <property type="molecule type" value="Genomic_DNA"/>
</dbReference>
<sequence length="125" mass="12920">MLAAARRNATPWIAFQGDIDQVCDAGKTRQFVTGTGHAGLVRLPNVGHGFSVERNWLPQFRSAYARLTTPAKPSPATGPTLGDLPLTTVPATAGATPATHDLFAVLLSGDGGWAGLDQDVAAALA</sequence>
<organism evidence="2">
    <name type="scientific">Escherichia coli</name>
    <dbReference type="NCBI Taxonomy" id="562"/>
    <lineage>
        <taxon>Bacteria</taxon>
        <taxon>Pseudomonadati</taxon>
        <taxon>Pseudomonadota</taxon>
        <taxon>Gammaproteobacteria</taxon>
        <taxon>Enterobacterales</taxon>
        <taxon>Enterobacteriaceae</taxon>
        <taxon>Escherichia</taxon>
    </lineage>
</organism>
<name>A0A853EFD6_ECOLX</name>
<proteinExistence type="predicted"/>
<protein>
    <submittedName>
        <fullName evidence="2">Virulence factor family protein</fullName>
    </submittedName>
</protein>
<evidence type="ECO:0000313" key="2">
    <source>
        <dbReference type="EMBL" id="NYQ42411.1"/>
    </source>
</evidence>
<gene>
    <name evidence="2" type="ORF">G4A38_28875</name>
</gene>
<reference evidence="2" key="1">
    <citation type="journal article" date="2020" name="J. Appl. Microbiol.">
        <title>Genetic characterization of Shigatoxigenic and enteropathogenic Escherichia coli O80:H2 from diarrheic and septicemic calves and relatedness to human Shigatoxigenic E. coli O80:H2.</title>
        <authorList>
            <person name="Habets A."/>
            <person name="Crombe F."/>
            <person name="Nakamura K."/>
            <person name="Guerin V."/>
            <person name="De Rauw K."/>
            <person name="Pierard D."/>
            <person name="Saulmont M."/>
            <person name="Hayashi T."/>
            <person name="Mainil J.G."/>
            <person name="Thiry D."/>
        </authorList>
    </citation>
    <scope>NUCLEOTIDE SEQUENCE [LARGE SCALE GENOMIC DNA]</scope>
    <source>
        <strain evidence="2">EH3306</strain>
    </source>
</reference>
<dbReference type="Proteomes" id="UP000540485">
    <property type="component" value="Unassembled WGS sequence"/>
</dbReference>
<dbReference type="Pfam" id="PF06057">
    <property type="entry name" value="VirJ"/>
    <property type="match status" value="1"/>
</dbReference>
<feature type="non-terminal residue" evidence="2">
    <location>
        <position position="125"/>
    </location>
</feature>
<dbReference type="SUPFAM" id="SSF53474">
    <property type="entry name" value="alpha/beta-Hydrolases"/>
    <property type="match status" value="1"/>
</dbReference>
<evidence type="ECO:0000259" key="1">
    <source>
        <dbReference type="Pfam" id="PF06057"/>
    </source>
</evidence>
<dbReference type="InterPro" id="IPR010333">
    <property type="entry name" value="VirJ"/>
</dbReference>
<accession>A0A853EFD6</accession>
<dbReference type="InterPro" id="IPR029058">
    <property type="entry name" value="AB_hydrolase_fold"/>
</dbReference>
<comment type="caution">
    <text evidence="2">The sequence shown here is derived from an EMBL/GenBank/DDBJ whole genome shotgun (WGS) entry which is preliminary data.</text>
</comment>
<feature type="domain" description="Bacterial virulence" evidence="1">
    <location>
        <begin position="101"/>
        <end position="124"/>
    </location>
</feature>